<gene>
    <name evidence="1" type="ORF">SAMN02745131_00069</name>
</gene>
<dbReference type="AlphaFoldDB" id="A0A1M4SCZ6"/>
<dbReference type="Proteomes" id="UP000184048">
    <property type="component" value="Unassembled WGS sequence"/>
</dbReference>
<dbReference type="RefSeq" id="WP_072833256.1">
    <property type="nucleotide sequence ID" value="NZ_FQUU01000001.1"/>
</dbReference>
<evidence type="ECO:0000313" key="2">
    <source>
        <dbReference type="Proteomes" id="UP000184048"/>
    </source>
</evidence>
<protein>
    <submittedName>
        <fullName evidence="1">Uncharacterized protein</fullName>
    </submittedName>
</protein>
<evidence type="ECO:0000313" key="1">
    <source>
        <dbReference type="EMBL" id="SHE30038.1"/>
    </source>
</evidence>
<reference evidence="1 2" key="1">
    <citation type="submission" date="2016-11" db="EMBL/GenBank/DDBJ databases">
        <authorList>
            <person name="Jaros S."/>
            <person name="Januszkiewicz K."/>
            <person name="Wedrychowicz H."/>
        </authorList>
    </citation>
    <scope>NUCLEOTIDE SEQUENCE [LARGE SCALE GENOMIC DNA]</scope>
    <source>
        <strain evidence="1 2">DSM 18119</strain>
    </source>
</reference>
<accession>A0A1M4SCZ6</accession>
<proteinExistence type="predicted"/>
<sequence length="61" mass="7087">MRDDIPMNRTGEVLLNLLLTKAVVKEGEYKCTLNSDTEHCTVRFTPTSRDNEESTDREKER</sequence>
<organism evidence="1 2">
    <name type="scientific">Flavisolibacter ginsengisoli DSM 18119</name>
    <dbReference type="NCBI Taxonomy" id="1121884"/>
    <lineage>
        <taxon>Bacteria</taxon>
        <taxon>Pseudomonadati</taxon>
        <taxon>Bacteroidota</taxon>
        <taxon>Chitinophagia</taxon>
        <taxon>Chitinophagales</taxon>
        <taxon>Chitinophagaceae</taxon>
        <taxon>Flavisolibacter</taxon>
    </lineage>
</organism>
<keyword evidence="2" id="KW-1185">Reference proteome</keyword>
<dbReference type="EMBL" id="FQUU01000001">
    <property type="protein sequence ID" value="SHE30038.1"/>
    <property type="molecule type" value="Genomic_DNA"/>
</dbReference>
<name>A0A1M4SCZ6_9BACT</name>